<dbReference type="AlphaFoldDB" id="A0A699K398"/>
<protein>
    <submittedName>
        <fullName evidence="2">Uncharacterized protein</fullName>
    </submittedName>
</protein>
<accession>A0A699K398</accession>
<comment type="caution">
    <text evidence="2">The sequence shown here is derived from an EMBL/GenBank/DDBJ whole genome shotgun (WGS) entry which is preliminary data.</text>
</comment>
<feature type="transmembrane region" description="Helical" evidence="1">
    <location>
        <begin position="95"/>
        <end position="114"/>
    </location>
</feature>
<gene>
    <name evidence="2" type="ORF">Tci_644366</name>
</gene>
<name>A0A699K398_TANCI</name>
<keyword evidence="1" id="KW-1133">Transmembrane helix</keyword>
<keyword evidence="1" id="KW-0472">Membrane</keyword>
<dbReference type="EMBL" id="BKCJ010475878">
    <property type="protein sequence ID" value="GFA72394.1"/>
    <property type="molecule type" value="Genomic_DNA"/>
</dbReference>
<keyword evidence="1" id="KW-0812">Transmembrane</keyword>
<evidence type="ECO:0000256" key="1">
    <source>
        <dbReference type="SAM" id="Phobius"/>
    </source>
</evidence>
<evidence type="ECO:0000313" key="2">
    <source>
        <dbReference type="EMBL" id="GFA72394.1"/>
    </source>
</evidence>
<organism evidence="2">
    <name type="scientific">Tanacetum cinerariifolium</name>
    <name type="common">Dalmatian daisy</name>
    <name type="synonym">Chrysanthemum cinerariifolium</name>
    <dbReference type="NCBI Taxonomy" id="118510"/>
    <lineage>
        <taxon>Eukaryota</taxon>
        <taxon>Viridiplantae</taxon>
        <taxon>Streptophyta</taxon>
        <taxon>Embryophyta</taxon>
        <taxon>Tracheophyta</taxon>
        <taxon>Spermatophyta</taxon>
        <taxon>Magnoliopsida</taxon>
        <taxon>eudicotyledons</taxon>
        <taxon>Gunneridae</taxon>
        <taxon>Pentapetalae</taxon>
        <taxon>asterids</taxon>
        <taxon>campanulids</taxon>
        <taxon>Asterales</taxon>
        <taxon>Asteraceae</taxon>
        <taxon>Asteroideae</taxon>
        <taxon>Anthemideae</taxon>
        <taxon>Anthemidinae</taxon>
        <taxon>Tanacetum</taxon>
    </lineage>
</organism>
<sequence length="153" mass="17774">GDILYLESLHNDNLVHHDPSILAMSVAFILEGFIDEPPLEENDELFDLEPKNDDWKKILYDAPILMTEDKVFDPRIHDQNFSLTYVSLPFTDRHYLIFTYVVQIFIPHFTYPVVSPFLLSSESEDTIFDLGIFVFIFLIGVELSYALMLIPTQ</sequence>
<feature type="non-terminal residue" evidence="2">
    <location>
        <position position="1"/>
    </location>
</feature>
<reference evidence="2" key="1">
    <citation type="journal article" date="2019" name="Sci. Rep.">
        <title>Draft genome of Tanacetum cinerariifolium, the natural source of mosquito coil.</title>
        <authorList>
            <person name="Yamashiro T."/>
            <person name="Shiraishi A."/>
            <person name="Satake H."/>
            <person name="Nakayama K."/>
        </authorList>
    </citation>
    <scope>NUCLEOTIDE SEQUENCE</scope>
</reference>
<proteinExistence type="predicted"/>
<feature type="transmembrane region" description="Helical" evidence="1">
    <location>
        <begin position="126"/>
        <end position="150"/>
    </location>
</feature>